<keyword evidence="16" id="KW-1185">Reference proteome</keyword>
<evidence type="ECO:0000256" key="12">
    <source>
        <dbReference type="ARBA" id="ARBA00048934"/>
    </source>
</evidence>
<dbReference type="SUPFAM" id="SSF51395">
    <property type="entry name" value="FMN-linked oxidoreductases"/>
    <property type="match status" value="1"/>
</dbReference>
<dbReference type="InterPro" id="IPR035587">
    <property type="entry name" value="DUS-like_FMN-bd"/>
</dbReference>
<comment type="similarity">
    <text evidence="8">Belongs to the Dus family. Dus1 subfamily.</text>
</comment>
<comment type="catalytic activity">
    <reaction evidence="13">
        <text>5,6-dihydrouridine(17) in tRNA + NADP(+) = uridine(17) in tRNA + NADPH + H(+)</text>
        <dbReference type="Rhea" id="RHEA:53368"/>
        <dbReference type="Rhea" id="RHEA-COMP:13541"/>
        <dbReference type="Rhea" id="RHEA-COMP:13542"/>
        <dbReference type="ChEBI" id="CHEBI:15378"/>
        <dbReference type="ChEBI" id="CHEBI:57783"/>
        <dbReference type="ChEBI" id="CHEBI:58349"/>
        <dbReference type="ChEBI" id="CHEBI:65315"/>
        <dbReference type="ChEBI" id="CHEBI:74443"/>
        <dbReference type="EC" id="1.3.1.88"/>
    </reaction>
    <physiologicalReaction direction="right-to-left" evidence="13">
        <dbReference type="Rhea" id="RHEA:53370"/>
    </physiologicalReaction>
</comment>
<comment type="cofactor">
    <cofactor evidence="1">
        <name>FMN</name>
        <dbReference type="ChEBI" id="CHEBI:58210"/>
    </cofactor>
</comment>
<evidence type="ECO:0000259" key="14">
    <source>
        <dbReference type="Pfam" id="PF01207"/>
    </source>
</evidence>
<evidence type="ECO:0000256" key="2">
    <source>
        <dbReference type="ARBA" id="ARBA00022630"/>
    </source>
</evidence>
<dbReference type="AlphaFoldDB" id="A0A9N9QML4"/>
<dbReference type="PANTHER" id="PTHR11082:SF5">
    <property type="entry name" value="TRNA-DIHYDROURIDINE(16_17) SYNTHASE [NAD(P)(+)]-LIKE"/>
    <property type="match status" value="1"/>
</dbReference>
<evidence type="ECO:0000256" key="10">
    <source>
        <dbReference type="ARBA" id="ARBA00047287"/>
    </source>
</evidence>
<evidence type="ECO:0000256" key="13">
    <source>
        <dbReference type="ARBA" id="ARBA00049467"/>
    </source>
</evidence>
<evidence type="ECO:0000256" key="1">
    <source>
        <dbReference type="ARBA" id="ARBA00001917"/>
    </source>
</evidence>
<protein>
    <recommendedName>
        <fullName evidence="9">tRNA-dihydrouridine(16/17) synthase [NAD(P)(+)]</fullName>
        <ecNumber evidence="9">1.3.1.88</ecNumber>
    </recommendedName>
</protein>
<evidence type="ECO:0000313" key="15">
    <source>
        <dbReference type="EMBL" id="CAG9763947.1"/>
    </source>
</evidence>
<dbReference type="PANTHER" id="PTHR11082">
    <property type="entry name" value="TRNA-DIHYDROURIDINE SYNTHASE"/>
    <property type="match status" value="1"/>
</dbReference>
<evidence type="ECO:0000256" key="3">
    <source>
        <dbReference type="ARBA" id="ARBA00022643"/>
    </source>
</evidence>
<comment type="catalytic activity">
    <reaction evidence="10">
        <text>5,6-dihydrouridine(17) in tRNA + NAD(+) = uridine(17) in tRNA + NADH + H(+)</text>
        <dbReference type="Rhea" id="RHEA:53372"/>
        <dbReference type="Rhea" id="RHEA-COMP:13541"/>
        <dbReference type="Rhea" id="RHEA-COMP:13542"/>
        <dbReference type="ChEBI" id="CHEBI:15378"/>
        <dbReference type="ChEBI" id="CHEBI:57540"/>
        <dbReference type="ChEBI" id="CHEBI:57945"/>
        <dbReference type="ChEBI" id="CHEBI:65315"/>
        <dbReference type="ChEBI" id="CHEBI:74443"/>
        <dbReference type="EC" id="1.3.1.88"/>
    </reaction>
    <physiologicalReaction direction="right-to-left" evidence="10">
        <dbReference type="Rhea" id="RHEA:53374"/>
    </physiologicalReaction>
</comment>
<dbReference type="EC" id="1.3.1.88" evidence="9"/>
<evidence type="ECO:0000256" key="8">
    <source>
        <dbReference type="ARBA" id="ARBA00038313"/>
    </source>
</evidence>
<dbReference type="Gene3D" id="3.20.20.70">
    <property type="entry name" value="Aldolase class I"/>
    <property type="match status" value="1"/>
</dbReference>
<dbReference type="PROSITE" id="PS01136">
    <property type="entry name" value="UPF0034"/>
    <property type="match status" value="1"/>
</dbReference>
<keyword evidence="2" id="KW-0285">Flavoprotein</keyword>
<dbReference type="CDD" id="cd02801">
    <property type="entry name" value="DUS_like_FMN"/>
    <property type="match status" value="1"/>
</dbReference>
<dbReference type="Proteomes" id="UP001152799">
    <property type="component" value="Chromosome 16"/>
</dbReference>
<dbReference type="Pfam" id="PF01207">
    <property type="entry name" value="Dus"/>
    <property type="match status" value="1"/>
</dbReference>
<keyword evidence="3" id="KW-0288">FMN</keyword>
<evidence type="ECO:0000256" key="9">
    <source>
        <dbReference type="ARBA" id="ARBA00038890"/>
    </source>
</evidence>
<comment type="catalytic activity">
    <reaction evidence="12">
        <text>5,6-dihydrouridine(16) in tRNA + NAD(+) = uridine(16) in tRNA + NADH + H(+)</text>
        <dbReference type="Rhea" id="RHEA:53380"/>
        <dbReference type="Rhea" id="RHEA-COMP:13543"/>
        <dbReference type="Rhea" id="RHEA-COMP:13544"/>
        <dbReference type="ChEBI" id="CHEBI:15378"/>
        <dbReference type="ChEBI" id="CHEBI:57540"/>
        <dbReference type="ChEBI" id="CHEBI:57945"/>
        <dbReference type="ChEBI" id="CHEBI:65315"/>
        <dbReference type="ChEBI" id="CHEBI:74443"/>
        <dbReference type="EC" id="1.3.1.88"/>
    </reaction>
    <physiologicalReaction direction="right-to-left" evidence="12">
        <dbReference type="Rhea" id="RHEA:53382"/>
    </physiologicalReaction>
</comment>
<evidence type="ECO:0000256" key="6">
    <source>
        <dbReference type="ARBA" id="ARBA00023002"/>
    </source>
</evidence>
<evidence type="ECO:0000256" key="5">
    <source>
        <dbReference type="ARBA" id="ARBA00022857"/>
    </source>
</evidence>
<evidence type="ECO:0000256" key="7">
    <source>
        <dbReference type="ARBA" id="ARBA00023027"/>
    </source>
</evidence>
<dbReference type="GO" id="GO:0017150">
    <property type="term" value="F:tRNA dihydrouridine synthase activity"/>
    <property type="evidence" value="ECO:0007669"/>
    <property type="project" value="InterPro"/>
</dbReference>
<keyword evidence="4" id="KW-0819">tRNA processing</keyword>
<evidence type="ECO:0000313" key="16">
    <source>
        <dbReference type="Proteomes" id="UP001152799"/>
    </source>
</evidence>
<sequence length="441" mass="50434">MDFWQNTLGAPVKIVAPMVDASELAWRMLSRKYGAQLCYTPMFHSGLFARDPKYRAEALATCPEDTPLIIQFCGNDPEVVLEAALQAQDYFSAIDLNLGCPQAIAKRGRYGAFLQEDWPLLHRMVNLLSTNLKIPVTCKIRRLETIEKTVAYAQMLENAGCKMLTVHGRTRDQKGPLTGLADWSFIKAVKQSVKIPVIANGNIQNLQDLERCLTETGVEGVMTAEGNLYNPAIFLGRNPPSWKMALEYLELTEKFSCPNSYIRGHLFKIFHHVLSLTENNDLRVQLGAANTLEQFKNISNKIKISYEKYHKGLSIWPHSDNYDMTLPPWLCQPYVRNTASASLAVNKRQYEDPEGNPISRKKMKKLRRILRRPEKLDSRPANMEKCCQCQNPLGSKCHYRLCRKCCRDKCFLENLDCEGHRILVRTRREMAKSYALQKLIK</sequence>
<comment type="catalytic activity">
    <reaction evidence="11">
        <text>5,6-dihydrouridine(16) in tRNA + NADP(+) = uridine(16) in tRNA + NADPH + H(+)</text>
        <dbReference type="Rhea" id="RHEA:53376"/>
        <dbReference type="Rhea" id="RHEA-COMP:13543"/>
        <dbReference type="Rhea" id="RHEA-COMP:13544"/>
        <dbReference type="ChEBI" id="CHEBI:15378"/>
        <dbReference type="ChEBI" id="CHEBI:57783"/>
        <dbReference type="ChEBI" id="CHEBI:58349"/>
        <dbReference type="ChEBI" id="CHEBI:65315"/>
        <dbReference type="ChEBI" id="CHEBI:74443"/>
        <dbReference type="EC" id="1.3.1.88"/>
    </reaction>
    <physiologicalReaction direction="right-to-left" evidence="11">
        <dbReference type="Rhea" id="RHEA:53378"/>
    </physiologicalReaction>
</comment>
<dbReference type="OrthoDB" id="272303at2759"/>
<organism evidence="15 16">
    <name type="scientific">Ceutorhynchus assimilis</name>
    <name type="common">cabbage seed weevil</name>
    <dbReference type="NCBI Taxonomy" id="467358"/>
    <lineage>
        <taxon>Eukaryota</taxon>
        <taxon>Metazoa</taxon>
        <taxon>Ecdysozoa</taxon>
        <taxon>Arthropoda</taxon>
        <taxon>Hexapoda</taxon>
        <taxon>Insecta</taxon>
        <taxon>Pterygota</taxon>
        <taxon>Neoptera</taxon>
        <taxon>Endopterygota</taxon>
        <taxon>Coleoptera</taxon>
        <taxon>Polyphaga</taxon>
        <taxon>Cucujiformia</taxon>
        <taxon>Curculionidae</taxon>
        <taxon>Ceutorhynchinae</taxon>
        <taxon>Ceutorhynchus</taxon>
    </lineage>
</organism>
<keyword evidence="6" id="KW-0560">Oxidoreductase</keyword>
<keyword evidence="5" id="KW-0521">NADP</keyword>
<dbReference type="InterPro" id="IPR018517">
    <property type="entry name" value="tRNA_hU_synthase_CS"/>
</dbReference>
<dbReference type="EMBL" id="OU892292">
    <property type="protein sequence ID" value="CAG9763947.1"/>
    <property type="molecule type" value="Genomic_DNA"/>
</dbReference>
<gene>
    <name evidence="15" type="ORF">CEUTPL_LOCUS4595</name>
</gene>
<keyword evidence="7" id="KW-0520">NAD</keyword>
<accession>A0A9N9QML4</accession>
<evidence type="ECO:0000256" key="11">
    <source>
        <dbReference type="ARBA" id="ARBA00047652"/>
    </source>
</evidence>
<dbReference type="InterPro" id="IPR013785">
    <property type="entry name" value="Aldolase_TIM"/>
</dbReference>
<reference evidence="15" key="1">
    <citation type="submission" date="2022-01" db="EMBL/GenBank/DDBJ databases">
        <authorList>
            <person name="King R."/>
        </authorList>
    </citation>
    <scope>NUCLEOTIDE SEQUENCE</scope>
</reference>
<proteinExistence type="inferred from homology"/>
<name>A0A9N9QML4_9CUCU</name>
<evidence type="ECO:0000256" key="4">
    <source>
        <dbReference type="ARBA" id="ARBA00022694"/>
    </source>
</evidence>
<dbReference type="GO" id="GO:0050660">
    <property type="term" value="F:flavin adenine dinucleotide binding"/>
    <property type="evidence" value="ECO:0007669"/>
    <property type="project" value="InterPro"/>
</dbReference>
<feature type="domain" description="DUS-like FMN-binding" evidence="14">
    <location>
        <begin position="15"/>
        <end position="278"/>
    </location>
</feature>